<keyword evidence="3" id="KW-1185">Reference proteome</keyword>
<dbReference type="PANTHER" id="PTHR13504">
    <property type="entry name" value="FIDO DOMAIN-CONTAINING PROTEIN DDB_G0283145"/>
    <property type="match status" value="1"/>
</dbReference>
<evidence type="ECO:0000313" key="3">
    <source>
        <dbReference type="Proteomes" id="UP000662957"/>
    </source>
</evidence>
<dbReference type="InterPro" id="IPR025758">
    <property type="entry name" value="Fic/DOC_N"/>
</dbReference>
<dbReference type="Gene3D" id="1.10.3290.10">
    <property type="entry name" value="Fido-like domain"/>
    <property type="match status" value="1"/>
</dbReference>
<dbReference type="InterPro" id="IPR003812">
    <property type="entry name" value="Fido"/>
</dbReference>
<dbReference type="Proteomes" id="UP000662957">
    <property type="component" value="Chromosome"/>
</dbReference>
<reference evidence="2 3" key="1">
    <citation type="submission" date="2021-02" db="EMBL/GenBank/DDBJ databases">
        <title>Brevundimonas sp. CS1 genome sequence.</title>
        <authorList>
            <person name="Lee K."/>
            <person name="Choi Y.-J."/>
            <person name="Son H.-R."/>
        </authorList>
    </citation>
    <scope>NUCLEOTIDE SEQUENCE [LARGE SCALE GENOMIC DNA]</scope>
    <source>
        <strain evidence="2 3">CS1</strain>
    </source>
</reference>
<proteinExistence type="predicted"/>
<protein>
    <submittedName>
        <fullName evidence="2">Fic family protein</fullName>
    </submittedName>
</protein>
<dbReference type="InterPro" id="IPR040198">
    <property type="entry name" value="Fido_containing"/>
</dbReference>
<gene>
    <name evidence="2" type="ORF">JX001_02710</name>
</gene>
<sequence length="358" mass="39660">MITDVARRHELAVQAMAAVDVYARTLSDPFVVSRILTRQEAVSSSAIEGTQSTLDELLTEEETHDEDGRAQVRQVKAYAAALEAHVRRARRLGPEVFTQDLVGQLHRKIMRDDPDYPDRPGRIRDVTVWIGTGGIAYSTFNPPPAANVAACLADNVSYMQAQGVHAQQQSLLTRMAIAHSHFEAVHPFRDGNGRVGRLLLPMMMAAEGRTPLYLAPYIEANKPAYYTALKASQQKLDWPAMVGFLSDAVVGSTNELMKTREALLRLEAKWEARRVYRGGSSSLRALKLLPQYPVVTIARLAELLKVSVTSAATAVDQLQSARILKERTGYARNRVFFASEALSILNRPFGADPILPRR</sequence>
<dbReference type="Pfam" id="PF02661">
    <property type="entry name" value="Fic"/>
    <property type="match status" value="1"/>
</dbReference>
<dbReference type="Pfam" id="PF13784">
    <property type="entry name" value="Fic_N"/>
    <property type="match status" value="1"/>
</dbReference>
<name>A0ABX7LSP1_9CAUL</name>
<evidence type="ECO:0000259" key="1">
    <source>
        <dbReference type="PROSITE" id="PS51459"/>
    </source>
</evidence>
<accession>A0ABX7LSP1</accession>
<dbReference type="RefSeq" id="WP_205682185.1">
    <property type="nucleotide sequence ID" value="NZ_CP070968.1"/>
</dbReference>
<dbReference type="InterPro" id="IPR036597">
    <property type="entry name" value="Fido-like_dom_sf"/>
</dbReference>
<dbReference type="EMBL" id="CP070968">
    <property type="protein sequence ID" value="QSF54750.1"/>
    <property type="molecule type" value="Genomic_DNA"/>
</dbReference>
<dbReference type="SUPFAM" id="SSF140931">
    <property type="entry name" value="Fic-like"/>
    <property type="match status" value="1"/>
</dbReference>
<organism evidence="2 3">
    <name type="scientific">Brevundimonas fontaquae</name>
    <dbReference type="NCBI Taxonomy" id="2813778"/>
    <lineage>
        <taxon>Bacteria</taxon>
        <taxon>Pseudomonadati</taxon>
        <taxon>Pseudomonadota</taxon>
        <taxon>Alphaproteobacteria</taxon>
        <taxon>Caulobacterales</taxon>
        <taxon>Caulobacteraceae</taxon>
        <taxon>Brevundimonas</taxon>
    </lineage>
</organism>
<evidence type="ECO:0000313" key="2">
    <source>
        <dbReference type="EMBL" id="QSF54750.1"/>
    </source>
</evidence>
<dbReference type="PROSITE" id="PS51459">
    <property type="entry name" value="FIDO"/>
    <property type="match status" value="1"/>
</dbReference>
<feature type="domain" description="Fido" evidence="1">
    <location>
        <begin position="97"/>
        <end position="247"/>
    </location>
</feature>
<dbReference type="PANTHER" id="PTHR13504:SF38">
    <property type="entry name" value="FIDO DOMAIN-CONTAINING PROTEIN"/>
    <property type="match status" value="1"/>
</dbReference>